<evidence type="ECO:0000256" key="1">
    <source>
        <dbReference type="SAM" id="Phobius"/>
    </source>
</evidence>
<keyword evidence="1" id="KW-1133">Transmembrane helix</keyword>
<sequence length="507" mass="55834">MTHSKSTARLRRFLPQPLDRFAVVLIVALCLLIGILLLNGEQAAARVRDFSWQGKQVGADDTAFTLTFSRPMDRDSVESNLRVEPPLPGKVSWSGRRMAYTLNTPAPYGTKFQVQLQEAYDRFSEGRSAAIQPFKGQFQTRDRSFAYIGVDGEEAGRLVLFNLNQQQKQILTPSELVVMEFQAYPLGDRLLFAATQRTTQPSMLTEQQLFTVTTGIRIKPPVQPYAQVTADIAPPSDAPAGKVELVLDNKDYQNLKFDLSADGNVIVVQRVNRQNPSDFGPWLLKTGAPPQPLKGDPGGDFVITPDSNSLAIAQGQGLAILPLQPNSKPLDFLPKFGMVLSFAKDGSLATMVKFNSDNTRSLFLVSNQNTQKELFRTTGSIISTHFDPTKQTLYCLLTELLTEGEVYREQPYLAAIDLKTAKVRPLVLLPNQRDVQVSLAPDGLALLFDQTTEAAQGKTEAGELSTSMGKAIADSRLWLLPLDAADLNAKPQPEALPLPGLRPLWLP</sequence>
<proteinExistence type="predicted"/>
<keyword evidence="1" id="KW-0812">Transmembrane</keyword>
<dbReference type="Proteomes" id="UP001476950">
    <property type="component" value="Unassembled WGS sequence"/>
</dbReference>
<dbReference type="RefSeq" id="WP_190451181.1">
    <property type="nucleotide sequence ID" value="NZ_JAMPLM010000003.1"/>
</dbReference>
<feature type="transmembrane region" description="Helical" evidence="1">
    <location>
        <begin position="21"/>
        <end position="38"/>
    </location>
</feature>
<name>A0ABV0KF45_9CYAN</name>
<organism evidence="2 3">
    <name type="scientific">Stenomitos frigidus AS-A4</name>
    <dbReference type="NCBI Taxonomy" id="2933935"/>
    <lineage>
        <taxon>Bacteria</taxon>
        <taxon>Bacillati</taxon>
        <taxon>Cyanobacteriota</taxon>
        <taxon>Cyanophyceae</taxon>
        <taxon>Leptolyngbyales</taxon>
        <taxon>Leptolyngbyaceae</taxon>
        <taxon>Stenomitos</taxon>
    </lineage>
</organism>
<keyword evidence="3" id="KW-1185">Reference proteome</keyword>
<gene>
    <name evidence="2" type="ORF">NDI38_05330</name>
</gene>
<dbReference type="SUPFAM" id="SSF82171">
    <property type="entry name" value="DPP6 N-terminal domain-like"/>
    <property type="match status" value="1"/>
</dbReference>
<protein>
    <submittedName>
        <fullName evidence="2">Ig-like domain-containing protein</fullName>
    </submittedName>
</protein>
<accession>A0ABV0KF45</accession>
<evidence type="ECO:0000313" key="2">
    <source>
        <dbReference type="EMBL" id="MEP1057852.1"/>
    </source>
</evidence>
<reference evidence="2 3" key="1">
    <citation type="submission" date="2022-04" db="EMBL/GenBank/DDBJ databases">
        <title>Positive selection, recombination, and allopatry shape intraspecific diversity of widespread and dominant cyanobacteria.</title>
        <authorList>
            <person name="Wei J."/>
            <person name="Shu W."/>
            <person name="Hu C."/>
        </authorList>
    </citation>
    <scope>NUCLEOTIDE SEQUENCE [LARGE SCALE GENOMIC DNA]</scope>
    <source>
        <strain evidence="2 3">AS-A4</strain>
    </source>
</reference>
<keyword evidence="1" id="KW-0472">Membrane</keyword>
<dbReference type="Gene3D" id="2.60.40.3710">
    <property type="match status" value="1"/>
</dbReference>
<dbReference type="EMBL" id="JAMPLM010000003">
    <property type="protein sequence ID" value="MEP1057852.1"/>
    <property type="molecule type" value="Genomic_DNA"/>
</dbReference>
<comment type="caution">
    <text evidence="2">The sequence shown here is derived from an EMBL/GenBank/DDBJ whole genome shotgun (WGS) entry which is preliminary data.</text>
</comment>
<evidence type="ECO:0000313" key="3">
    <source>
        <dbReference type="Proteomes" id="UP001476950"/>
    </source>
</evidence>